<dbReference type="Proteomes" id="UP001054945">
    <property type="component" value="Unassembled WGS sequence"/>
</dbReference>
<dbReference type="EMBL" id="BPLR01008896">
    <property type="protein sequence ID" value="GIY28031.1"/>
    <property type="molecule type" value="Genomic_DNA"/>
</dbReference>
<comment type="caution">
    <text evidence="1">The sequence shown here is derived from an EMBL/GenBank/DDBJ whole genome shotgun (WGS) entry which is preliminary data.</text>
</comment>
<organism evidence="1 2">
    <name type="scientific">Caerostris extrusa</name>
    <name type="common">Bark spider</name>
    <name type="synonym">Caerostris bankana</name>
    <dbReference type="NCBI Taxonomy" id="172846"/>
    <lineage>
        <taxon>Eukaryota</taxon>
        <taxon>Metazoa</taxon>
        <taxon>Ecdysozoa</taxon>
        <taxon>Arthropoda</taxon>
        <taxon>Chelicerata</taxon>
        <taxon>Arachnida</taxon>
        <taxon>Araneae</taxon>
        <taxon>Araneomorphae</taxon>
        <taxon>Entelegynae</taxon>
        <taxon>Araneoidea</taxon>
        <taxon>Araneidae</taxon>
        <taxon>Caerostris</taxon>
    </lineage>
</organism>
<protein>
    <submittedName>
        <fullName evidence="1">Uncharacterized protein</fullName>
    </submittedName>
</protein>
<name>A0AAV4S635_CAEEX</name>
<dbReference type="AlphaFoldDB" id="A0AAV4S635"/>
<accession>A0AAV4S635</accession>
<proteinExistence type="predicted"/>
<evidence type="ECO:0000313" key="2">
    <source>
        <dbReference type="Proteomes" id="UP001054945"/>
    </source>
</evidence>
<keyword evidence="2" id="KW-1185">Reference proteome</keyword>
<evidence type="ECO:0000313" key="1">
    <source>
        <dbReference type="EMBL" id="GIY28031.1"/>
    </source>
</evidence>
<gene>
    <name evidence="1" type="ORF">CEXT_724811</name>
</gene>
<reference evidence="1 2" key="1">
    <citation type="submission" date="2021-06" db="EMBL/GenBank/DDBJ databases">
        <title>Caerostris extrusa draft genome.</title>
        <authorList>
            <person name="Kono N."/>
            <person name="Arakawa K."/>
        </authorList>
    </citation>
    <scope>NUCLEOTIDE SEQUENCE [LARGE SCALE GENOMIC DNA]</scope>
</reference>
<sequence length="129" mass="13959">MFLIIEEEVKAMLDSLLEVIPVSFVVLDIIEVVFKTDVELSGVLVVEIGDATVEVVEIGVEFGGIAVVSVVDIVVKSGFEVVLPVEIVGFVLDDRISVVVIVGVAVVEISGVDVEHQFFGLDFRSRRCL</sequence>